<keyword evidence="1" id="KW-0812">Transmembrane</keyword>
<comment type="caution">
    <text evidence="2">The sequence shown here is derived from an EMBL/GenBank/DDBJ whole genome shotgun (WGS) entry which is preliminary data.</text>
</comment>
<keyword evidence="1" id="KW-0472">Membrane</keyword>
<evidence type="ECO:0000313" key="3">
    <source>
        <dbReference type="Proteomes" id="UP000782901"/>
    </source>
</evidence>
<evidence type="ECO:0000313" key="2">
    <source>
        <dbReference type="EMBL" id="MBS5410488.1"/>
    </source>
</evidence>
<sequence>MEISYVFQILTLLVSICILVLNILFSRIEKSREYLLENITKQRSYDMLKMREISAEICALTDVEIIEKKVREVDYLEKLILESKHIDFLLKRYYKEDREVIEVKDKLVNSVINYCNDREPRDILQIQKYNKLFNKIAELFNYTAWQCIKEQAIGKRITTTKFSTLYIKYRTQYLSLEDEMMLISVISSSAHF</sequence>
<accession>A0A943DPP4</accession>
<protein>
    <submittedName>
        <fullName evidence="2">Uncharacterized protein</fullName>
    </submittedName>
</protein>
<proteinExistence type="predicted"/>
<name>A0A943DPP4_BACT4</name>
<reference evidence="2" key="1">
    <citation type="submission" date="2021-02" db="EMBL/GenBank/DDBJ databases">
        <title>Infant gut strain persistence is associated with maternal origin, phylogeny, and functional potential including surface adhesion and iron acquisition.</title>
        <authorList>
            <person name="Lou Y.C."/>
        </authorList>
    </citation>
    <scope>NUCLEOTIDE SEQUENCE</scope>
    <source>
        <strain evidence="2">L3_082_243G1_dasL3_082_243G1_maxbin2.maxbin.015s ta_sub</strain>
    </source>
</reference>
<dbReference type="EMBL" id="JAGZEE010000008">
    <property type="protein sequence ID" value="MBS5410488.1"/>
    <property type="molecule type" value="Genomic_DNA"/>
</dbReference>
<evidence type="ECO:0000256" key="1">
    <source>
        <dbReference type="SAM" id="Phobius"/>
    </source>
</evidence>
<organism evidence="2 3">
    <name type="scientific">Bacteroides thetaiotaomicron</name>
    <dbReference type="NCBI Taxonomy" id="818"/>
    <lineage>
        <taxon>Bacteria</taxon>
        <taxon>Pseudomonadati</taxon>
        <taxon>Bacteroidota</taxon>
        <taxon>Bacteroidia</taxon>
        <taxon>Bacteroidales</taxon>
        <taxon>Bacteroidaceae</taxon>
        <taxon>Bacteroides</taxon>
    </lineage>
</organism>
<keyword evidence="1" id="KW-1133">Transmembrane helix</keyword>
<feature type="transmembrane region" description="Helical" evidence="1">
    <location>
        <begin position="6"/>
        <end position="25"/>
    </location>
</feature>
<dbReference type="Proteomes" id="UP000782901">
    <property type="component" value="Unassembled WGS sequence"/>
</dbReference>
<gene>
    <name evidence="2" type="ORF">KHY35_07190</name>
</gene>
<dbReference type="AlphaFoldDB" id="A0A943DPP4"/>